<dbReference type="Pfam" id="PF13404">
    <property type="entry name" value="HTH_AsnC-type"/>
    <property type="match status" value="1"/>
</dbReference>
<evidence type="ECO:0000313" key="5">
    <source>
        <dbReference type="EMBL" id="MFL0250721.1"/>
    </source>
</evidence>
<keyword evidence="3" id="KW-0804">Transcription</keyword>
<dbReference type="Gene3D" id="1.10.10.10">
    <property type="entry name" value="Winged helix-like DNA-binding domain superfamily/Winged helix DNA-binding domain"/>
    <property type="match status" value="1"/>
</dbReference>
<dbReference type="PRINTS" id="PR00033">
    <property type="entry name" value="HTHASNC"/>
</dbReference>
<dbReference type="SUPFAM" id="SSF46785">
    <property type="entry name" value="Winged helix' DNA-binding domain"/>
    <property type="match status" value="1"/>
</dbReference>
<dbReference type="PANTHER" id="PTHR30154:SF55">
    <property type="entry name" value="HTH-TYPE TRANSCRIPTIONAL REGULATOR LRPB"/>
    <property type="match status" value="1"/>
</dbReference>
<keyword evidence="2" id="KW-0238">DNA-binding</keyword>
<dbReference type="InterPro" id="IPR019887">
    <property type="entry name" value="Tscrpt_reg_AsnC/Lrp_C"/>
</dbReference>
<feature type="domain" description="HTH asnC-type" evidence="4">
    <location>
        <begin position="4"/>
        <end position="65"/>
    </location>
</feature>
<sequence>MNMIDKTDTEILNLLIENSRAQWQEIGDRVHLTGQAVKNRINKMEKLNIIEGYTLKVNLHKLGKSLIAFITVFMKSSNHSEFKKYILNNSLIIEATRISGDGCYMLKAAVLDDKELTKLLDEILEYGNYKVNLAIENVK</sequence>
<dbReference type="SMART" id="SM00344">
    <property type="entry name" value="HTH_ASNC"/>
    <property type="match status" value="1"/>
</dbReference>
<dbReference type="PROSITE" id="PS50956">
    <property type="entry name" value="HTH_ASNC_2"/>
    <property type="match status" value="1"/>
</dbReference>
<dbReference type="Gene3D" id="3.30.70.920">
    <property type="match status" value="1"/>
</dbReference>
<dbReference type="RefSeq" id="WP_406787385.1">
    <property type="nucleotide sequence ID" value="NZ_JBJIAA010000007.1"/>
</dbReference>
<dbReference type="InterPro" id="IPR036390">
    <property type="entry name" value="WH_DNA-bd_sf"/>
</dbReference>
<dbReference type="Proteomes" id="UP001623592">
    <property type="component" value="Unassembled WGS sequence"/>
</dbReference>
<comment type="caution">
    <text evidence="5">The sequence shown here is derived from an EMBL/GenBank/DDBJ whole genome shotgun (WGS) entry which is preliminary data.</text>
</comment>
<protein>
    <submittedName>
        <fullName evidence="5">Lrp/AsnC family transcriptional regulator</fullName>
    </submittedName>
</protein>
<dbReference type="Pfam" id="PF01037">
    <property type="entry name" value="AsnC_trans_reg"/>
    <property type="match status" value="1"/>
</dbReference>
<evidence type="ECO:0000256" key="2">
    <source>
        <dbReference type="ARBA" id="ARBA00023125"/>
    </source>
</evidence>
<dbReference type="PANTHER" id="PTHR30154">
    <property type="entry name" value="LEUCINE-RESPONSIVE REGULATORY PROTEIN"/>
    <property type="match status" value="1"/>
</dbReference>
<accession>A0ABW8TER8</accession>
<dbReference type="InterPro" id="IPR019888">
    <property type="entry name" value="Tscrpt_reg_AsnC-like"/>
</dbReference>
<dbReference type="InterPro" id="IPR011008">
    <property type="entry name" value="Dimeric_a/b-barrel"/>
</dbReference>
<evidence type="ECO:0000313" key="6">
    <source>
        <dbReference type="Proteomes" id="UP001623592"/>
    </source>
</evidence>
<evidence type="ECO:0000259" key="4">
    <source>
        <dbReference type="PROSITE" id="PS50956"/>
    </source>
</evidence>
<keyword evidence="1" id="KW-0805">Transcription regulation</keyword>
<dbReference type="EMBL" id="JBJIAA010000007">
    <property type="protein sequence ID" value="MFL0250721.1"/>
    <property type="molecule type" value="Genomic_DNA"/>
</dbReference>
<evidence type="ECO:0000256" key="1">
    <source>
        <dbReference type="ARBA" id="ARBA00023015"/>
    </source>
</evidence>
<keyword evidence="6" id="KW-1185">Reference proteome</keyword>
<gene>
    <name evidence="5" type="ORF">ACJDT4_09840</name>
</gene>
<dbReference type="InterPro" id="IPR036388">
    <property type="entry name" value="WH-like_DNA-bd_sf"/>
</dbReference>
<dbReference type="SUPFAM" id="SSF54909">
    <property type="entry name" value="Dimeric alpha+beta barrel"/>
    <property type="match status" value="1"/>
</dbReference>
<proteinExistence type="predicted"/>
<name>A0ABW8TER8_9CLOT</name>
<organism evidence="5 6">
    <name type="scientific">Clostridium neuense</name>
    <dbReference type="NCBI Taxonomy" id="1728934"/>
    <lineage>
        <taxon>Bacteria</taxon>
        <taxon>Bacillati</taxon>
        <taxon>Bacillota</taxon>
        <taxon>Clostridia</taxon>
        <taxon>Eubacteriales</taxon>
        <taxon>Clostridiaceae</taxon>
        <taxon>Clostridium</taxon>
    </lineage>
</organism>
<dbReference type="InterPro" id="IPR000485">
    <property type="entry name" value="AsnC-type_HTH_dom"/>
</dbReference>
<evidence type="ECO:0000256" key="3">
    <source>
        <dbReference type="ARBA" id="ARBA00023163"/>
    </source>
</evidence>
<reference evidence="5 6" key="1">
    <citation type="submission" date="2024-11" db="EMBL/GenBank/DDBJ databases">
        <authorList>
            <person name="Heng Y.C."/>
            <person name="Lim A.C.H."/>
            <person name="Lee J.K.Y."/>
            <person name="Kittelmann S."/>
        </authorList>
    </citation>
    <scope>NUCLEOTIDE SEQUENCE [LARGE SCALE GENOMIC DNA]</scope>
    <source>
        <strain evidence="5 6">WILCCON 0114</strain>
    </source>
</reference>